<evidence type="ECO:0000256" key="3">
    <source>
        <dbReference type="ARBA" id="ARBA00022737"/>
    </source>
</evidence>
<accession>A0A812D157</accession>
<feature type="compositionally biased region" description="Acidic residues" evidence="6">
    <location>
        <begin position="8"/>
        <end position="38"/>
    </location>
</feature>
<dbReference type="GO" id="GO:0008380">
    <property type="term" value="P:RNA splicing"/>
    <property type="evidence" value="ECO:0007669"/>
    <property type="project" value="UniProtKB-KW"/>
</dbReference>
<feature type="region of interest" description="Disordered" evidence="6">
    <location>
        <begin position="1"/>
        <end position="40"/>
    </location>
</feature>
<evidence type="ECO:0000256" key="4">
    <source>
        <dbReference type="ARBA" id="ARBA00023187"/>
    </source>
</evidence>
<proteinExistence type="predicted"/>
<keyword evidence="5" id="KW-0539">Nucleus</keyword>
<gene>
    <name evidence="7" type="ORF">SPHA_43960</name>
</gene>
<comment type="caution">
    <text evidence="7">The sequence shown here is derived from an EMBL/GenBank/DDBJ whole genome shotgun (WGS) entry which is preliminary data.</text>
</comment>
<dbReference type="OrthoDB" id="6770331at2759"/>
<keyword evidence="8" id="KW-1185">Reference proteome</keyword>
<dbReference type="GO" id="GO:0006397">
    <property type="term" value="P:mRNA processing"/>
    <property type="evidence" value="ECO:0007669"/>
    <property type="project" value="UniProtKB-KW"/>
</dbReference>
<dbReference type="Proteomes" id="UP000597762">
    <property type="component" value="Unassembled WGS sequence"/>
</dbReference>
<keyword evidence="4" id="KW-0508">mRNA splicing</keyword>
<name>A0A812D157_ACAPH</name>
<keyword evidence="3" id="KW-0677">Repeat</keyword>
<protein>
    <submittedName>
        <fullName evidence="7">SART3</fullName>
    </submittedName>
</protein>
<dbReference type="SUPFAM" id="SSF48452">
    <property type="entry name" value="TPR-like"/>
    <property type="match status" value="1"/>
</dbReference>
<dbReference type="EMBL" id="CAHIKZ030002225">
    <property type="protein sequence ID" value="CAE1283272.1"/>
    <property type="molecule type" value="Genomic_DNA"/>
</dbReference>
<evidence type="ECO:0000256" key="2">
    <source>
        <dbReference type="ARBA" id="ARBA00022664"/>
    </source>
</evidence>
<evidence type="ECO:0000313" key="8">
    <source>
        <dbReference type="Proteomes" id="UP000597762"/>
    </source>
</evidence>
<evidence type="ECO:0000256" key="5">
    <source>
        <dbReference type="ARBA" id="ARBA00023242"/>
    </source>
</evidence>
<dbReference type="PANTHER" id="PTHR17204">
    <property type="entry name" value="PRE-MRNA PROCESSING PROTEIN PRP39-RELATED"/>
    <property type="match status" value="1"/>
</dbReference>
<dbReference type="Pfam" id="PF23240">
    <property type="entry name" value="HAT_PRP39_N"/>
    <property type="match status" value="2"/>
</dbReference>
<organism evidence="7 8">
    <name type="scientific">Acanthosepion pharaonis</name>
    <name type="common">Pharaoh cuttlefish</name>
    <name type="synonym">Sepia pharaonis</name>
    <dbReference type="NCBI Taxonomy" id="158019"/>
    <lineage>
        <taxon>Eukaryota</taxon>
        <taxon>Metazoa</taxon>
        <taxon>Spiralia</taxon>
        <taxon>Lophotrochozoa</taxon>
        <taxon>Mollusca</taxon>
        <taxon>Cephalopoda</taxon>
        <taxon>Coleoidea</taxon>
        <taxon>Decapodiformes</taxon>
        <taxon>Sepiida</taxon>
        <taxon>Sepiina</taxon>
        <taxon>Sepiidae</taxon>
        <taxon>Acanthosepion</taxon>
    </lineage>
</organism>
<sequence length="523" mass="61962">MEEKVPMDPEDNEETEEEEMDADEDEESSTDDSDEDELEKEKIRCLEEQIRSYPFNYQPHVELIELLRQAGELNRLRTARERMNDIFPLTEELWMEWAIADYLSVDIWLEYAQYTIGGMGESDGINLVRSVFDRAVSEVGLHVTKGSNIWDAYREFENAILAGLKPESSEGTDSTYLEQKERLLSLFKRQLSVPLLDMKETYNEFKVWFPDEGSDKAIQQLYQQTLSKLEKLRPLEKELDSADEYMAKMEAYYKYIEYEISQDDPSRIRSIYERAITFGCLDAELWLQYTRYLDTKLPIKKVVLSTYERSVRNCPWKAELWGRYILALERYKEADDKVTEIYDRAINSGFTEPADFLHVYTVFCDYKRRRINWDEPHTEELASFRATIQRAIHSLKTFFGDYRGDPSTLQQYWASIEVKHCKNIEKARELWNSVMTQGHGAEGHMWMEYFQMEKAYGNIKNCRKVLQRALNSVTDWPQMIVDAYLRFEREEGTLEDYEMALNKCTAQLQRLQQRKALVRRPFL</sequence>
<dbReference type="AlphaFoldDB" id="A0A812D157"/>
<dbReference type="SMART" id="SM00386">
    <property type="entry name" value="HAT"/>
    <property type="match status" value="7"/>
</dbReference>
<dbReference type="InterPro" id="IPR011990">
    <property type="entry name" value="TPR-like_helical_dom_sf"/>
</dbReference>
<dbReference type="GO" id="GO:0005634">
    <property type="term" value="C:nucleus"/>
    <property type="evidence" value="ECO:0007669"/>
    <property type="project" value="UniProtKB-SubCell"/>
</dbReference>
<evidence type="ECO:0000256" key="1">
    <source>
        <dbReference type="ARBA" id="ARBA00004123"/>
    </source>
</evidence>
<dbReference type="InterPro" id="IPR003107">
    <property type="entry name" value="HAT"/>
</dbReference>
<evidence type="ECO:0000256" key="6">
    <source>
        <dbReference type="SAM" id="MobiDB-lite"/>
    </source>
</evidence>
<dbReference type="Gene3D" id="1.25.40.10">
    <property type="entry name" value="Tetratricopeptide repeat domain"/>
    <property type="match status" value="3"/>
</dbReference>
<dbReference type="PANTHER" id="PTHR17204:SF25">
    <property type="entry name" value="RRM DOMAIN-CONTAINING PROTEIN"/>
    <property type="match status" value="1"/>
</dbReference>
<keyword evidence="2" id="KW-0507">mRNA processing</keyword>
<comment type="subcellular location">
    <subcellularLocation>
        <location evidence="1">Nucleus</location>
    </subcellularLocation>
</comment>
<reference evidence="7" key="1">
    <citation type="submission" date="2021-01" db="EMBL/GenBank/DDBJ databases">
        <authorList>
            <person name="Li R."/>
            <person name="Bekaert M."/>
        </authorList>
    </citation>
    <scope>NUCLEOTIDE SEQUENCE</scope>
    <source>
        <strain evidence="7">Farmed</strain>
    </source>
</reference>
<evidence type="ECO:0000313" key="7">
    <source>
        <dbReference type="EMBL" id="CAE1283272.1"/>
    </source>
</evidence>